<reference evidence="2" key="1">
    <citation type="journal article" date="2015" name="Proc. Natl. Acad. Sci. U.S.A.">
        <title>Genome sequencing of adzuki bean (Vigna angularis) provides insight into high starch and low fat accumulation and domestication.</title>
        <authorList>
            <person name="Yang K."/>
            <person name="Tian Z."/>
            <person name="Chen C."/>
            <person name="Luo L."/>
            <person name="Zhao B."/>
            <person name="Wang Z."/>
            <person name="Yu L."/>
            <person name="Li Y."/>
            <person name="Sun Y."/>
            <person name="Li W."/>
            <person name="Chen Y."/>
            <person name="Li Y."/>
            <person name="Zhang Y."/>
            <person name="Ai D."/>
            <person name="Zhao J."/>
            <person name="Shang C."/>
            <person name="Ma Y."/>
            <person name="Wu B."/>
            <person name="Wang M."/>
            <person name="Gao L."/>
            <person name="Sun D."/>
            <person name="Zhang P."/>
            <person name="Guo F."/>
            <person name="Wang W."/>
            <person name="Li Y."/>
            <person name="Wang J."/>
            <person name="Varshney R.K."/>
            <person name="Wang J."/>
            <person name="Ling H.Q."/>
            <person name="Wan P."/>
        </authorList>
    </citation>
    <scope>NUCLEOTIDE SEQUENCE</scope>
    <source>
        <strain evidence="2">cv. Jingnong 6</strain>
    </source>
</reference>
<sequence length="55" mass="6223">MSHCLIERRTSLWQTTESTHTAQSQAETINVHGMLDTETSSYSADCYPVWSQSLC</sequence>
<evidence type="ECO:0000313" key="1">
    <source>
        <dbReference type="EMBL" id="KOM27278.1"/>
    </source>
</evidence>
<name>A0A0L9T9M0_PHAAN</name>
<proteinExistence type="predicted"/>
<evidence type="ECO:0000313" key="2">
    <source>
        <dbReference type="Proteomes" id="UP000053144"/>
    </source>
</evidence>
<accession>A0A0L9T9M0</accession>
<protein>
    <submittedName>
        <fullName evidence="1">Uncharacterized protein</fullName>
    </submittedName>
</protein>
<dbReference type="EMBL" id="KQ258371">
    <property type="protein sequence ID" value="KOM27278.1"/>
    <property type="molecule type" value="Genomic_DNA"/>
</dbReference>
<organism evidence="1 2">
    <name type="scientific">Phaseolus angularis</name>
    <name type="common">Azuki bean</name>
    <name type="synonym">Vigna angularis</name>
    <dbReference type="NCBI Taxonomy" id="3914"/>
    <lineage>
        <taxon>Eukaryota</taxon>
        <taxon>Viridiplantae</taxon>
        <taxon>Streptophyta</taxon>
        <taxon>Embryophyta</taxon>
        <taxon>Tracheophyta</taxon>
        <taxon>Spermatophyta</taxon>
        <taxon>Magnoliopsida</taxon>
        <taxon>eudicotyledons</taxon>
        <taxon>Gunneridae</taxon>
        <taxon>Pentapetalae</taxon>
        <taxon>rosids</taxon>
        <taxon>fabids</taxon>
        <taxon>Fabales</taxon>
        <taxon>Fabaceae</taxon>
        <taxon>Papilionoideae</taxon>
        <taxon>50 kb inversion clade</taxon>
        <taxon>NPAAA clade</taxon>
        <taxon>indigoferoid/millettioid clade</taxon>
        <taxon>Phaseoleae</taxon>
        <taxon>Vigna</taxon>
    </lineage>
</organism>
<gene>
    <name evidence="1" type="ORF">LR48_Vigan406s008800</name>
</gene>
<dbReference type="Gramene" id="KOM27278">
    <property type="protein sequence ID" value="KOM27278"/>
    <property type="gene ID" value="LR48_Vigan406s008800"/>
</dbReference>
<dbReference type="Proteomes" id="UP000053144">
    <property type="component" value="Unassembled WGS sequence"/>
</dbReference>
<dbReference type="AlphaFoldDB" id="A0A0L9T9M0"/>